<protein>
    <submittedName>
        <fullName evidence="2">Uncharacterized protein</fullName>
    </submittedName>
</protein>
<organism evidence="2 3">
    <name type="scientific">Serendipita vermifera MAFF 305830</name>
    <dbReference type="NCBI Taxonomy" id="933852"/>
    <lineage>
        <taxon>Eukaryota</taxon>
        <taxon>Fungi</taxon>
        <taxon>Dikarya</taxon>
        <taxon>Basidiomycota</taxon>
        <taxon>Agaricomycotina</taxon>
        <taxon>Agaricomycetes</taxon>
        <taxon>Sebacinales</taxon>
        <taxon>Serendipitaceae</taxon>
        <taxon>Serendipita</taxon>
    </lineage>
</organism>
<reference evidence="3" key="2">
    <citation type="submission" date="2015-01" db="EMBL/GenBank/DDBJ databases">
        <title>Evolutionary Origins and Diversification of the Mycorrhizal Mutualists.</title>
        <authorList>
            <consortium name="DOE Joint Genome Institute"/>
            <consortium name="Mycorrhizal Genomics Consortium"/>
            <person name="Kohler A."/>
            <person name="Kuo A."/>
            <person name="Nagy L.G."/>
            <person name="Floudas D."/>
            <person name="Copeland A."/>
            <person name="Barry K.W."/>
            <person name="Cichocki N."/>
            <person name="Veneault-Fourrey C."/>
            <person name="LaButti K."/>
            <person name="Lindquist E.A."/>
            <person name="Lipzen A."/>
            <person name="Lundell T."/>
            <person name="Morin E."/>
            <person name="Murat C."/>
            <person name="Riley R."/>
            <person name="Ohm R."/>
            <person name="Sun H."/>
            <person name="Tunlid A."/>
            <person name="Henrissat B."/>
            <person name="Grigoriev I.V."/>
            <person name="Hibbett D.S."/>
            <person name="Martin F."/>
        </authorList>
    </citation>
    <scope>NUCLEOTIDE SEQUENCE [LARGE SCALE GENOMIC DNA]</scope>
    <source>
        <strain evidence="3">MAFF 305830</strain>
    </source>
</reference>
<proteinExistence type="predicted"/>
<evidence type="ECO:0000313" key="2">
    <source>
        <dbReference type="EMBL" id="KIM31407.1"/>
    </source>
</evidence>
<dbReference type="Proteomes" id="UP000054097">
    <property type="component" value="Unassembled WGS sequence"/>
</dbReference>
<gene>
    <name evidence="2" type="ORF">M408DRAFT_258912</name>
</gene>
<dbReference type="AlphaFoldDB" id="A0A0C2XR32"/>
<evidence type="ECO:0000256" key="1">
    <source>
        <dbReference type="SAM" id="MobiDB-lite"/>
    </source>
</evidence>
<dbReference type="HOGENOM" id="CLU_2623538_0_0_1"/>
<sequence>MTFILAFAEAQRSSPRASHFEPNTIVSKSKGSHASLVRLFTHDRANKESSTTSHVLATTRRPLTISSLDESENVKGQR</sequence>
<keyword evidence="3" id="KW-1185">Reference proteome</keyword>
<dbReference type="EMBL" id="KN824282">
    <property type="protein sequence ID" value="KIM31407.1"/>
    <property type="molecule type" value="Genomic_DNA"/>
</dbReference>
<name>A0A0C2XR32_SERVB</name>
<reference evidence="2 3" key="1">
    <citation type="submission" date="2014-04" db="EMBL/GenBank/DDBJ databases">
        <authorList>
            <consortium name="DOE Joint Genome Institute"/>
            <person name="Kuo A."/>
            <person name="Zuccaro A."/>
            <person name="Kohler A."/>
            <person name="Nagy L.G."/>
            <person name="Floudas D."/>
            <person name="Copeland A."/>
            <person name="Barry K.W."/>
            <person name="Cichocki N."/>
            <person name="Veneault-Fourrey C."/>
            <person name="LaButti K."/>
            <person name="Lindquist E.A."/>
            <person name="Lipzen A."/>
            <person name="Lundell T."/>
            <person name="Morin E."/>
            <person name="Murat C."/>
            <person name="Sun H."/>
            <person name="Tunlid A."/>
            <person name="Henrissat B."/>
            <person name="Grigoriev I.V."/>
            <person name="Hibbett D.S."/>
            <person name="Martin F."/>
            <person name="Nordberg H.P."/>
            <person name="Cantor M.N."/>
            <person name="Hua S.X."/>
        </authorList>
    </citation>
    <scope>NUCLEOTIDE SEQUENCE [LARGE SCALE GENOMIC DNA]</scope>
    <source>
        <strain evidence="2 3">MAFF 305830</strain>
    </source>
</reference>
<evidence type="ECO:0000313" key="3">
    <source>
        <dbReference type="Proteomes" id="UP000054097"/>
    </source>
</evidence>
<feature type="region of interest" description="Disordered" evidence="1">
    <location>
        <begin position="47"/>
        <end position="78"/>
    </location>
</feature>
<accession>A0A0C2XR32</accession>